<dbReference type="AlphaFoldDB" id="A0A080ZXV4"/>
<dbReference type="EMBL" id="ANJA01002193">
    <property type="protein sequence ID" value="ETO71465.1"/>
    <property type="molecule type" value="Genomic_DNA"/>
</dbReference>
<proteinExistence type="predicted"/>
<evidence type="ECO:0008006" key="4">
    <source>
        <dbReference type="Google" id="ProtNLM"/>
    </source>
</evidence>
<reference evidence="2 3" key="1">
    <citation type="submission" date="2013-11" db="EMBL/GenBank/DDBJ databases">
        <title>The Genome Sequence of Phytophthora parasitica P1976.</title>
        <authorList>
            <consortium name="The Broad Institute Genomics Platform"/>
            <person name="Russ C."/>
            <person name="Tyler B."/>
            <person name="Panabieres F."/>
            <person name="Shan W."/>
            <person name="Tripathy S."/>
            <person name="Grunwald N."/>
            <person name="Machado M."/>
            <person name="Johnson C.S."/>
            <person name="Walker B."/>
            <person name="Young S."/>
            <person name="Zeng Q."/>
            <person name="Gargeya S."/>
            <person name="Fitzgerald M."/>
            <person name="Haas B."/>
            <person name="Abouelleil A."/>
            <person name="Allen A.W."/>
            <person name="Alvarado L."/>
            <person name="Arachchi H.M."/>
            <person name="Berlin A.M."/>
            <person name="Chapman S.B."/>
            <person name="Gainer-Dewar J."/>
            <person name="Goldberg J."/>
            <person name="Griggs A."/>
            <person name="Gujja S."/>
            <person name="Hansen M."/>
            <person name="Howarth C."/>
            <person name="Imamovic A."/>
            <person name="Ireland A."/>
            <person name="Larimer J."/>
            <person name="McCowan C."/>
            <person name="Murphy C."/>
            <person name="Pearson M."/>
            <person name="Poon T.W."/>
            <person name="Priest M."/>
            <person name="Roberts A."/>
            <person name="Saif S."/>
            <person name="Shea T."/>
            <person name="Sisk P."/>
            <person name="Sykes S."/>
            <person name="Wortman J."/>
            <person name="Nusbaum C."/>
            <person name="Birren B."/>
        </authorList>
    </citation>
    <scope>NUCLEOTIDE SEQUENCE [LARGE SCALE GENOMIC DNA]</scope>
    <source>
        <strain evidence="2 3">P1976</strain>
    </source>
</reference>
<evidence type="ECO:0000256" key="1">
    <source>
        <dbReference type="SAM" id="MobiDB-lite"/>
    </source>
</evidence>
<feature type="region of interest" description="Disordered" evidence="1">
    <location>
        <begin position="133"/>
        <end position="187"/>
    </location>
</feature>
<dbReference type="Proteomes" id="UP000028582">
    <property type="component" value="Unassembled WGS sequence"/>
</dbReference>
<comment type="caution">
    <text evidence="2">The sequence shown here is derived from an EMBL/GenBank/DDBJ whole genome shotgun (WGS) entry which is preliminary data.</text>
</comment>
<organism evidence="2 3">
    <name type="scientific">Phytophthora nicotianae P1976</name>
    <dbReference type="NCBI Taxonomy" id="1317066"/>
    <lineage>
        <taxon>Eukaryota</taxon>
        <taxon>Sar</taxon>
        <taxon>Stramenopiles</taxon>
        <taxon>Oomycota</taxon>
        <taxon>Peronosporomycetes</taxon>
        <taxon>Peronosporales</taxon>
        <taxon>Peronosporaceae</taxon>
        <taxon>Phytophthora</taxon>
    </lineage>
</organism>
<evidence type="ECO:0000313" key="3">
    <source>
        <dbReference type="Proteomes" id="UP000028582"/>
    </source>
</evidence>
<gene>
    <name evidence="2" type="ORF">F444_12213</name>
</gene>
<feature type="compositionally biased region" description="Polar residues" evidence="1">
    <location>
        <begin position="143"/>
        <end position="161"/>
    </location>
</feature>
<protein>
    <recommendedName>
        <fullName evidence="4">SWIM-type domain-containing protein</fullName>
    </recommendedName>
</protein>
<accession>A0A080ZXV4</accession>
<name>A0A080ZXV4_PHYNI</name>
<evidence type="ECO:0000313" key="2">
    <source>
        <dbReference type="EMBL" id="ETO71465.1"/>
    </source>
</evidence>
<sequence>MEQLEANADAAPSSGQLQTITFTVDFNQGTCTRCPDRHQLLLRCRHIIATLNSQSGDRTSTFGAVQFYHPAYTVEAYIQAFMEASIQFPFLQALLQEPNIQQPQLYNQAGGKVRSQKRDVIFLEKRIPCQTYHHRGETRRAQGLNSLKESPQQPKYGSTSPEKFEEKKKGKKYTCGRYGKADRAQRS</sequence>